<evidence type="ECO:0000313" key="4">
    <source>
        <dbReference type="Proteomes" id="UP000274097"/>
    </source>
</evidence>
<dbReference type="Gene3D" id="3.40.190.10">
    <property type="entry name" value="Periplasmic binding protein-like II"/>
    <property type="match status" value="1"/>
</dbReference>
<evidence type="ECO:0000313" key="5">
    <source>
        <dbReference type="Proteomes" id="UP000278036"/>
    </source>
</evidence>
<dbReference type="EMBL" id="RAQU01000124">
    <property type="protein sequence ID" value="RKK02815.1"/>
    <property type="molecule type" value="Genomic_DNA"/>
</dbReference>
<gene>
    <name evidence="2" type="ORF">D6Z83_17785</name>
    <name evidence="3" type="ORF">EBE87_12380</name>
</gene>
<dbReference type="CDD" id="cd07012">
    <property type="entry name" value="PBP2_Bug_TTT"/>
    <property type="match status" value="1"/>
</dbReference>
<comment type="similarity">
    <text evidence="1">Belongs to the UPF0065 (bug) family.</text>
</comment>
<reference evidence="2 5" key="1">
    <citation type="submission" date="2018-09" db="EMBL/GenBank/DDBJ databases">
        <title>Roseomonas sp. nov., isolated from feces of Tibetan antelopes in the Qinghai-Tibet plateau, China.</title>
        <authorList>
            <person name="Tian Z."/>
        </authorList>
    </citation>
    <scope>NUCLEOTIDE SEQUENCE [LARGE SCALE GENOMIC DNA]</scope>
    <source>
        <strain evidence="3 4">Z23</strain>
        <strain evidence="2 5">Z24</strain>
    </source>
</reference>
<evidence type="ECO:0000313" key="2">
    <source>
        <dbReference type="EMBL" id="RKK02815.1"/>
    </source>
</evidence>
<dbReference type="InterPro" id="IPR005064">
    <property type="entry name" value="BUG"/>
</dbReference>
<dbReference type="Proteomes" id="UP000278036">
    <property type="component" value="Unassembled WGS sequence"/>
</dbReference>
<proteinExistence type="inferred from homology"/>
<dbReference type="AlphaFoldDB" id="A0A3A9JE20"/>
<dbReference type="Pfam" id="PF03401">
    <property type="entry name" value="TctC"/>
    <property type="match status" value="1"/>
</dbReference>
<protein>
    <submittedName>
        <fullName evidence="2">Tripartite tricarboxylate transporter substrate binding protein</fullName>
    </submittedName>
</protein>
<comment type="caution">
    <text evidence="2">The sequence shown here is derived from an EMBL/GenBank/DDBJ whole genome shotgun (WGS) entry which is preliminary data.</text>
</comment>
<dbReference type="Gene3D" id="3.40.190.150">
    <property type="entry name" value="Bordetella uptake gene, domain 1"/>
    <property type="match status" value="1"/>
</dbReference>
<organism evidence="2 5">
    <name type="scientific">Teichococcus wenyumeiae</name>
    <dbReference type="NCBI Taxonomy" id="2478470"/>
    <lineage>
        <taxon>Bacteria</taxon>
        <taxon>Pseudomonadati</taxon>
        <taxon>Pseudomonadota</taxon>
        <taxon>Alphaproteobacteria</taxon>
        <taxon>Acetobacterales</taxon>
        <taxon>Roseomonadaceae</taxon>
        <taxon>Roseomonas</taxon>
    </lineage>
</organism>
<dbReference type="EMBL" id="RFLX01000008">
    <property type="protein sequence ID" value="RMI24487.1"/>
    <property type="molecule type" value="Genomic_DNA"/>
</dbReference>
<dbReference type="OrthoDB" id="7241516at2"/>
<evidence type="ECO:0000256" key="1">
    <source>
        <dbReference type="ARBA" id="ARBA00006987"/>
    </source>
</evidence>
<dbReference type="PANTHER" id="PTHR42928">
    <property type="entry name" value="TRICARBOXYLATE-BINDING PROTEIN"/>
    <property type="match status" value="1"/>
</dbReference>
<keyword evidence="4" id="KW-1185">Reference proteome</keyword>
<accession>A0A3A9JE20</accession>
<dbReference type="SUPFAM" id="SSF53850">
    <property type="entry name" value="Periplasmic binding protein-like II"/>
    <property type="match status" value="1"/>
</dbReference>
<dbReference type="RefSeq" id="WP_120639606.1">
    <property type="nucleotide sequence ID" value="NZ_RAQU01000124.1"/>
</dbReference>
<dbReference type="PANTHER" id="PTHR42928:SF5">
    <property type="entry name" value="BLR1237 PROTEIN"/>
    <property type="match status" value="1"/>
</dbReference>
<sequence length="335" mass="36141">MQEGSWPGTAGPRVKRRALLLGTAMGLAAQPRAWAQSYPDKPVTIVVAFSAGGEPDILARAMAPTMQRLLGQPVVIENRPGATTIIGTEYVSRSRPDGYTLLLTSSTTHAVVPHLFKKLPFTTEQFQPITLLMRGQLALYCNPKLPFRSVADVVEEAKRRKQEPLTYTITNRGAVAHLSGERMQQALGIRLQDVPYRGSTQAQQGLMRGDVDIGFDGLPAYVELVKAGNIRALAVTGPKRISALPDVPTFDEAGFPGIAQPYWFGLFAPAGIPDAVTARILEASRIALQEAALGDQMQAVGAQLETNGPEAFAAMIGQERESWGQLIRSIGLTLD</sequence>
<dbReference type="InterPro" id="IPR042100">
    <property type="entry name" value="Bug_dom1"/>
</dbReference>
<dbReference type="InParanoid" id="A0A3A9JE20"/>
<dbReference type="PIRSF" id="PIRSF017082">
    <property type="entry name" value="YflP"/>
    <property type="match status" value="1"/>
</dbReference>
<name>A0A3A9JE20_9PROT</name>
<evidence type="ECO:0000313" key="3">
    <source>
        <dbReference type="EMBL" id="RMI24487.1"/>
    </source>
</evidence>
<dbReference type="Proteomes" id="UP000274097">
    <property type="component" value="Unassembled WGS sequence"/>
</dbReference>